<keyword evidence="4" id="KW-1185">Reference proteome</keyword>
<keyword evidence="1" id="KW-0812">Transmembrane</keyword>
<feature type="transmembrane region" description="Helical" evidence="1">
    <location>
        <begin position="47"/>
        <end position="65"/>
    </location>
</feature>
<evidence type="ECO:0000313" key="3">
    <source>
        <dbReference type="EMBL" id="CAD7004876.1"/>
    </source>
</evidence>
<name>A0A811V1B2_CERCA</name>
<evidence type="ECO:0000313" key="2">
    <source>
        <dbReference type="EMBL" id="CAD7004870.1"/>
    </source>
</evidence>
<reference evidence="2" key="1">
    <citation type="submission" date="2020-11" db="EMBL/GenBank/DDBJ databases">
        <authorList>
            <person name="Whitehead M."/>
        </authorList>
    </citation>
    <scope>NUCLEOTIDE SEQUENCE</scope>
    <source>
        <strain evidence="2">EGII</strain>
    </source>
</reference>
<dbReference type="EMBL" id="CAJHJT010000034">
    <property type="protein sequence ID" value="CAD7004876.1"/>
    <property type="molecule type" value="Genomic_DNA"/>
</dbReference>
<dbReference type="AlphaFoldDB" id="A0A811V1B2"/>
<evidence type="ECO:0000313" key="4">
    <source>
        <dbReference type="Proteomes" id="UP000606786"/>
    </source>
</evidence>
<organism evidence="2 4">
    <name type="scientific">Ceratitis capitata</name>
    <name type="common">Mediterranean fruit fly</name>
    <name type="synonym">Tephritis capitata</name>
    <dbReference type="NCBI Taxonomy" id="7213"/>
    <lineage>
        <taxon>Eukaryota</taxon>
        <taxon>Metazoa</taxon>
        <taxon>Ecdysozoa</taxon>
        <taxon>Arthropoda</taxon>
        <taxon>Hexapoda</taxon>
        <taxon>Insecta</taxon>
        <taxon>Pterygota</taxon>
        <taxon>Neoptera</taxon>
        <taxon>Endopterygota</taxon>
        <taxon>Diptera</taxon>
        <taxon>Brachycera</taxon>
        <taxon>Muscomorpha</taxon>
        <taxon>Tephritoidea</taxon>
        <taxon>Tephritidae</taxon>
        <taxon>Ceratitis</taxon>
        <taxon>Ceratitis</taxon>
    </lineage>
</organism>
<keyword evidence="1" id="KW-1133">Transmembrane helix</keyword>
<gene>
    <name evidence="2" type="ORF">CCAP1982_LOCUS13255</name>
    <name evidence="3" type="ORF">CCAP1982_LOCUS13261</name>
</gene>
<evidence type="ECO:0000256" key="1">
    <source>
        <dbReference type="SAM" id="Phobius"/>
    </source>
</evidence>
<dbReference type="EMBL" id="CAJHJT010000034">
    <property type="protein sequence ID" value="CAD7004870.1"/>
    <property type="molecule type" value="Genomic_DNA"/>
</dbReference>
<comment type="caution">
    <text evidence="2">The sequence shown here is derived from an EMBL/GenBank/DDBJ whole genome shotgun (WGS) entry which is preliminary data.</text>
</comment>
<keyword evidence="1" id="KW-0472">Membrane</keyword>
<accession>A0A811V1B2</accession>
<protein>
    <submittedName>
        <fullName evidence="2">(Mediterranean fruit fly) hypothetical protein</fullName>
    </submittedName>
</protein>
<proteinExistence type="predicted"/>
<dbReference type="Proteomes" id="UP000606786">
    <property type="component" value="Unassembled WGS sequence"/>
</dbReference>
<sequence>MMNYGEVFVNKVRLGTRKNACRFCRKWVVPSYSELSQRIERKAVKRFHIFINVAALAMMSTLHYTTSAFGEEMKAQTQDASAFSVNSGGRN</sequence>